<name>A0A8S2W9V1_9BILA</name>
<comment type="caution">
    <text evidence="1">The sequence shown here is derived from an EMBL/GenBank/DDBJ whole genome shotgun (WGS) entry which is preliminary data.</text>
</comment>
<dbReference type="EMBL" id="CAJOBI010064732">
    <property type="protein sequence ID" value="CAF4430770.1"/>
    <property type="molecule type" value="Genomic_DNA"/>
</dbReference>
<accession>A0A8S2W9V1</accession>
<organism evidence="1 2">
    <name type="scientific">Rotaria magnacalcarata</name>
    <dbReference type="NCBI Taxonomy" id="392030"/>
    <lineage>
        <taxon>Eukaryota</taxon>
        <taxon>Metazoa</taxon>
        <taxon>Spiralia</taxon>
        <taxon>Gnathifera</taxon>
        <taxon>Rotifera</taxon>
        <taxon>Eurotatoria</taxon>
        <taxon>Bdelloidea</taxon>
        <taxon>Philodinida</taxon>
        <taxon>Philodinidae</taxon>
        <taxon>Rotaria</taxon>
    </lineage>
</organism>
<evidence type="ECO:0000313" key="2">
    <source>
        <dbReference type="Proteomes" id="UP000676336"/>
    </source>
</evidence>
<dbReference type="AlphaFoldDB" id="A0A8S2W9V1"/>
<feature type="non-terminal residue" evidence="1">
    <location>
        <position position="1"/>
    </location>
</feature>
<protein>
    <submittedName>
        <fullName evidence="1">Uncharacterized protein</fullName>
    </submittedName>
</protein>
<feature type="non-terminal residue" evidence="1">
    <location>
        <position position="88"/>
    </location>
</feature>
<proteinExistence type="predicted"/>
<reference evidence="1" key="1">
    <citation type="submission" date="2021-02" db="EMBL/GenBank/DDBJ databases">
        <authorList>
            <person name="Nowell W R."/>
        </authorList>
    </citation>
    <scope>NUCLEOTIDE SEQUENCE</scope>
</reference>
<gene>
    <name evidence="1" type="ORF">SMN809_LOCUS31806</name>
</gene>
<dbReference type="Proteomes" id="UP000676336">
    <property type="component" value="Unassembled WGS sequence"/>
</dbReference>
<sequence length="88" mass="10005">LIVIGGNLTEVWYLLENQLNCTIKKYSQAQAYFSLSQGKSICFGAAQQLSSEKSKRSFRKTHQYLLPVTKIMDTSQYDIYPTHQIPSG</sequence>
<evidence type="ECO:0000313" key="1">
    <source>
        <dbReference type="EMBL" id="CAF4430770.1"/>
    </source>
</evidence>